<dbReference type="EMBL" id="RFFM01000009">
    <property type="protein sequence ID" value="RMH87647.1"/>
    <property type="molecule type" value="Genomic_DNA"/>
</dbReference>
<dbReference type="GO" id="GO:0005975">
    <property type="term" value="P:carbohydrate metabolic process"/>
    <property type="evidence" value="ECO:0007669"/>
    <property type="project" value="InterPro"/>
</dbReference>
<gene>
    <name evidence="3" type="ORF">EA797_20555</name>
</gene>
<accession>A0A3M2HMZ7</accession>
<dbReference type="SUPFAM" id="SSF88713">
    <property type="entry name" value="Glycoside hydrolase/deacetylase"/>
    <property type="match status" value="1"/>
</dbReference>
<dbReference type="Gene3D" id="3.20.20.370">
    <property type="entry name" value="Glycoside hydrolase/deacetylase"/>
    <property type="match status" value="1"/>
</dbReference>
<keyword evidence="1" id="KW-0472">Membrane</keyword>
<feature type="transmembrane region" description="Helical" evidence="1">
    <location>
        <begin position="38"/>
        <end position="60"/>
    </location>
</feature>
<proteinExistence type="predicted"/>
<dbReference type="OrthoDB" id="7623178at2"/>
<dbReference type="Pfam" id="PF01522">
    <property type="entry name" value="Polysacc_deac_1"/>
    <property type="match status" value="1"/>
</dbReference>
<keyword evidence="4" id="KW-1185">Reference proteome</keyword>
<evidence type="ECO:0000256" key="1">
    <source>
        <dbReference type="SAM" id="Phobius"/>
    </source>
</evidence>
<name>A0A3M2HMZ7_9GAMM</name>
<dbReference type="InterPro" id="IPR011330">
    <property type="entry name" value="Glyco_hydro/deAcase_b/a-brl"/>
</dbReference>
<feature type="domain" description="NodB homology" evidence="2">
    <location>
        <begin position="326"/>
        <end position="476"/>
    </location>
</feature>
<dbReference type="Proteomes" id="UP000269774">
    <property type="component" value="Unassembled WGS sequence"/>
</dbReference>
<keyword evidence="1" id="KW-0812">Transmembrane</keyword>
<dbReference type="GO" id="GO:0016810">
    <property type="term" value="F:hydrolase activity, acting on carbon-nitrogen (but not peptide) bonds"/>
    <property type="evidence" value="ECO:0007669"/>
    <property type="project" value="InterPro"/>
</dbReference>
<dbReference type="AlphaFoldDB" id="A0A3M2HMZ7"/>
<comment type="caution">
    <text evidence="3">The sequence shown here is derived from an EMBL/GenBank/DDBJ whole genome shotgun (WGS) entry which is preliminary data.</text>
</comment>
<evidence type="ECO:0000259" key="2">
    <source>
        <dbReference type="Pfam" id="PF01522"/>
    </source>
</evidence>
<organism evidence="3 4">
    <name type="scientific">Stutzerimonas zhaodongensis</name>
    <dbReference type="NCBI Taxonomy" id="1176257"/>
    <lineage>
        <taxon>Bacteria</taxon>
        <taxon>Pseudomonadati</taxon>
        <taxon>Pseudomonadota</taxon>
        <taxon>Gammaproteobacteria</taxon>
        <taxon>Pseudomonadales</taxon>
        <taxon>Pseudomonadaceae</taxon>
        <taxon>Stutzerimonas</taxon>
    </lineage>
</organism>
<sequence>MARGGRCPESRLTRTVSICWSPTFTDEVFVPFWDKPAFAARVIAAVFIVSLLIAAATAFIDRNTFDRLDKLNGPGEPSYVSEQARSDWKGYSGGERSRLAILLTDEDSAWLGLAHGLKSIGVPFTITDDVTEATRHHVVLVYPLISGRTLDEAGRMALRRHVEKGRTLIATQVLGGGVQDLFGFESTVESRSHHSIIFEDVPTLEWISDPNERTVLLGQPELSTSWTGTQTYEKAQQILARFEDGSAAMVKGDNEAGGSAYALGFDLGFFIMRAHNDRNDQGYRAYANGYEPSVDVWLRWLKAVYREHEPLAITMASVPEGRQLAAVVTFDVDYVESMGNLLAYRDLLVREGVPATFFLQTKYYRDFQDEGFFNDRTLAALDALVEAGMEIASHSVSHSDMYASVPLGDGTEQYPLYQPRVKSLGDTRGATVLGELRVSRFLLEQLTGGQVVSFRPGYLATPPRLPEALAASGYRFSSSATAGNLTTHLPFRTNAQRMYSSETSVFEFPIAVEDEIPPIMDQRVEEAVELAEKLARYGASFVMLLHPNEVDHKYRFLEQILPRLKPIAWFGTLKQYGSWWAARDKVELDVQQQDGGVELKVKAPEPIKGLAFELPEDLRPYPDSVMQRLPDGRWLINEVPAGTMTISLGK</sequence>
<protein>
    <recommendedName>
        <fullName evidence="2">NodB homology domain-containing protein</fullName>
    </recommendedName>
</protein>
<keyword evidence="1" id="KW-1133">Transmembrane helix</keyword>
<evidence type="ECO:0000313" key="3">
    <source>
        <dbReference type="EMBL" id="RMH87647.1"/>
    </source>
</evidence>
<reference evidence="3 4" key="1">
    <citation type="submission" date="2018-10" db="EMBL/GenBank/DDBJ databases">
        <title>Pseudomonas zhaodongensis NEAU-ST5-21(T) genome.</title>
        <authorList>
            <person name="Peng J."/>
            <person name="Liu Z.-P."/>
        </authorList>
    </citation>
    <scope>NUCLEOTIDE SEQUENCE [LARGE SCALE GENOMIC DNA]</scope>
    <source>
        <strain evidence="3 4">NEAU-ST5-21</strain>
    </source>
</reference>
<dbReference type="InterPro" id="IPR002509">
    <property type="entry name" value="NODB_dom"/>
</dbReference>
<evidence type="ECO:0000313" key="4">
    <source>
        <dbReference type="Proteomes" id="UP000269774"/>
    </source>
</evidence>